<dbReference type="PROSITE" id="PS51186">
    <property type="entry name" value="GNAT"/>
    <property type="match status" value="1"/>
</dbReference>
<gene>
    <name evidence="2" type="ORF">IAA84_03820</name>
</gene>
<evidence type="ECO:0000313" key="2">
    <source>
        <dbReference type="EMBL" id="HIS92125.1"/>
    </source>
</evidence>
<evidence type="ECO:0000313" key="3">
    <source>
        <dbReference type="Proteomes" id="UP000824140"/>
    </source>
</evidence>
<dbReference type="SUPFAM" id="SSF55729">
    <property type="entry name" value="Acyl-CoA N-acyltransferases (Nat)"/>
    <property type="match status" value="1"/>
</dbReference>
<comment type="caution">
    <text evidence="2">The sequence shown here is derived from an EMBL/GenBank/DDBJ whole genome shotgun (WGS) entry which is preliminary data.</text>
</comment>
<dbReference type="Pfam" id="PF13302">
    <property type="entry name" value="Acetyltransf_3"/>
    <property type="match status" value="1"/>
</dbReference>
<dbReference type="InterPro" id="IPR051531">
    <property type="entry name" value="N-acetyltransferase"/>
</dbReference>
<dbReference type="InterPro" id="IPR000182">
    <property type="entry name" value="GNAT_dom"/>
</dbReference>
<reference evidence="2" key="2">
    <citation type="journal article" date="2021" name="PeerJ">
        <title>Extensive microbial diversity within the chicken gut microbiome revealed by metagenomics and culture.</title>
        <authorList>
            <person name="Gilroy R."/>
            <person name="Ravi A."/>
            <person name="Getino M."/>
            <person name="Pursley I."/>
            <person name="Horton D.L."/>
            <person name="Alikhan N.F."/>
            <person name="Baker D."/>
            <person name="Gharbi K."/>
            <person name="Hall N."/>
            <person name="Watson M."/>
            <person name="Adriaenssens E.M."/>
            <person name="Foster-Nyarko E."/>
            <person name="Jarju S."/>
            <person name="Secka A."/>
            <person name="Antonio M."/>
            <person name="Oren A."/>
            <person name="Chaudhuri R.R."/>
            <person name="La Ragione R."/>
            <person name="Hildebrand F."/>
            <person name="Pallen M.J."/>
        </authorList>
    </citation>
    <scope>NUCLEOTIDE SEQUENCE</scope>
    <source>
        <strain evidence="2">13766</strain>
    </source>
</reference>
<organism evidence="2 3">
    <name type="scientific">Candidatus Alectryocaccomicrobium excrementavium</name>
    <dbReference type="NCBI Taxonomy" id="2840668"/>
    <lineage>
        <taxon>Bacteria</taxon>
        <taxon>Bacillati</taxon>
        <taxon>Bacillota</taxon>
        <taxon>Clostridia</taxon>
        <taxon>Candidatus Alectryocaccomicrobium</taxon>
    </lineage>
</organism>
<dbReference type="Gene3D" id="3.40.630.30">
    <property type="match status" value="1"/>
</dbReference>
<dbReference type="CDD" id="cd04301">
    <property type="entry name" value="NAT_SF"/>
    <property type="match status" value="1"/>
</dbReference>
<accession>A0A9D1K5K8</accession>
<dbReference type="InterPro" id="IPR016181">
    <property type="entry name" value="Acyl_CoA_acyltransferase"/>
</dbReference>
<dbReference type="PANTHER" id="PTHR43792:SF16">
    <property type="entry name" value="N-ACETYLTRANSFERASE DOMAIN-CONTAINING PROTEIN"/>
    <property type="match status" value="1"/>
</dbReference>
<dbReference type="GO" id="GO:0016747">
    <property type="term" value="F:acyltransferase activity, transferring groups other than amino-acyl groups"/>
    <property type="evidence" value="ECO:0007669"/>
    <property type="project" value="InterPro"/>
</dbReference>
<name>A0A9D1K5K8_9FIRM</name>
<evidence type="ECO:0000259" key="1">
    <source>
        <dbReference type="PROSITE" id="PS51186"/>
    </source>
</evidence>
<dbReference type="EMBL" id="DVJN01000077">
    <property type="protein sequence ID" value="HIS92125.1"/>
    <property type="molecule type" value="Genomic_DNA"/>
</dbReference>
<reference evidence="2" key="1">
    <citation type="submission" date="2020-10" db="EMBL/GenBank/DDBJ databases">
        <authorList>
            <person name="Gilroy R."/>
        </authorList>
    </citation>
    <scope>NUCLEOTIDE SEQUENCE</scope>
    <source>
        <strain evidence="2">13766</strain>
    </source>
</reference>
<dbReference type="Proteomes" id="UP000824140">
    <property type="component" value="Unassembled WGS sequence"/>
</dbReference>
<dbReference type="PANTHER" id="PTHR43792">
    <property type="entry name" value="GNAT FAMILY, PUTATIVE (AFU_ORTHOLOGUE AFUA_3G00765)-RELATED-RELATED"/>
    <property type="match status" value="1"/>
</dbReference>
<sequence>MPVPFANSPRLVTPRLILRRFAPEDIPAMLAIFSDREVNTFLPWFPVKTLEEARAFYEERYAAQYRKGESYQYAICRKEEDIPIGYIQLSLDEGHDLGYGLCRECQGQGFATEAGEALLRRARADGLDYVTATHDVNNPKSGAVMRRLGLTYRYSYEEQWMPKDIPVVFRLYQKNFTRGDGWTYPLYREKYPSFVETW</sequence>
<protein>
    <submittedName>
        <fullName evidence="2">GNAT family N-acetyltransferase</fullName>
    </submittedName>
</protein>
<feature type="domain" description="N-acetyltransferase" evidence="1">
    <location>
        <begin position="16"/>
        <end position="166"/>
    </location>
</feature>
<proteinExistence type="predicted"/>
<dbReference type="AlphaFoldDB" id="A0A9D1K5K8"/>